<comment type="caution">
    <text evidence="2">The sequence shown here is derived from an EMBL/GenBank/DDBJ whole genome shotgun (WGS) entry which is preliminary data.</text>
</comment>
<evidence type="ECO:0000313" key="3">
    <source>
        <dbReference type="Proteomes" id="UP000006250"/>
    </source>
</evidence>
<accession>E1JUS8</accession>
<proteinExistence type="predicted"/>
<sequence>MTEHTTVEMAPQPQASPRTSTDIPRQEGKGGNVKALTARGEDEHGPYTDTFSYPAPGTPSAEA</sequence>
<dbReference type="EMBL" id="AECZ01000007">
    <property type="protein sequence ID" value="EFL51842.1"/>
    <property type="molecule type" value="Genomic_DNA"/>
</dbReference>
<evidence type="ECO:0000256" key="1">
    <source>
        <dbReference type="SAM" id="MobiDB-lite"/>
    </source>
</evidence>
<name>E1JUS8_SOLFR</name>
<feature type="compositionally biased region" description="Polar residues" evidence="1">
    <location>
        <begin position="13"/>
        <end position="23"/>
    </location>
</feature>
<feature type="region of interest" description="Disordered" evidence="1">
    <location>
        <begin position="1"/>
        <end position="63"/>
    </location>
</feature>
<evidence type="ECO:0000313" key="2">
    <source>
        <dbReference type="EMBL" id="EFL51842.1"/>
    </source>
</evidence>
<keyword evidence="3" id="KW-1185">Reference proteome</keyword>
<protein>
    <submittedName>
        <fullName evidence="2">Uncharacterized protein</fullName>
    </submittedName>
</protein>
<dbReference type="STRING" id="596151.DesfrDRAFT_1377"/>
<reference evidence="2 3" key="1">
    <citation type="submission" date="2010-08" db="EMBL/GenBank/DDBJ databases">
        <title>The draft genome of Desulfovibrio fructosovorans JJ.</title>
        <authorList>
            <consortium name="US DOE Joint Genome Institute (JGI-PGF)"/>
            <person name="Lucas S."/>
            <person name="Copeland A."/>
            <person name="Lapidus A."/>
            <person name="Cheng J.-F."/>
            <person name="Bruce D."/>
            <person name="Goodwin L."/>
            <person name="Pitluck S."/>
            <person name="Land M.L."/>
            <person name="Hauser L."/>
            <person name="Chang Y.-J."/>
            <person name="Jeffries C."/>
            <person name="Wall J.D."/>
            <person name="Stahl D.A."/>
            <person name="Arkin A.P."/>
            <person name="Dehal P."/>
            <person name="Stolyar S.M."/>
            <person name="Hazen T.C."/>
            <person name="Woyke T.J."/>
        </authorList>
    </citation>
    <scope>NUCLEOTIDE SEQUENCE [LARGE SCALE GENOMIC DNA]</scope>
    <source>
        <strain evidence="2 3">JJ</strain>
    </source>
</reference>
<gene>
    <name evidence="2" type="ORF">DesfrDRAFT_1377</name>
</gene>
<organism evidence="2 3">
    <name type="scientific">Solidesulfovibrio fructosivorans JJ]</name>
    <dbReference type="NCBI Taxonomy" id="596151"/>
    <lineage>
        <taxon>Bacteria</taxon>
        <taxon>Pseudomonadati</taxon>
        <taxon>Thermodesulfobacteriota</taxon>
        <taxon>Desulfovibrionia</taxon>
        <taxon>Desulfovibrionales</taxon>
        <taxon>Desulfovibrionaceae</taxon>
        <taxon>Solidesulfovibrio</taxon>
    </lineage>
</organism>
<dbReference type="AlphaFoldDB" id="E1JUS8"/>
<dbReference type="Proteomes" id="UP000006250">
    <property type="component" value="Unassembled WGS sequence"/>
</dbReference>